<dbReference type="InterPro" id="IPR002043">
    <property type="entry name" value="UDG_fam1"/>
</dbReference>
<dbReference type="SMART" id="SM00987">
    <property type="entry name" value="UreE_C"/>
    <property type="match status" value="1"/>
</dbReference>
<comment type="similarity">
    <text evidence="1">Belongs to the uracil-DNA glycosylase (UDG) superfamily. UNG family.</text>
</comment>
<dbReference type="EMBL" id="CAFBMP010000001">
    <property type="protein sequence ID" value="CAB4895165.1"/>
    <property type="molecule type" value="Genomic_DNA"/>
</dbReference>
<dbReference type="SUPFAM" id="SSF52141">
    <property type="entry name" value="Uracil-DNA glycosylase-like"/>
    <property type="match status" value="1"/>
</dbReference>
<dbReference type="InterPro" id="IPR005122">
    <property type="entry name" value="Uracil-DNA_glycosylase-like"/>
</dbReference>
<dbReference type="Gene3D" id="3.40.470.10">
    <property type="entry name" value="Uracil-DNA glycosylase-like domain"/>
    <property type="match status" value="1"/>
</dbReference>
<dbReference type="InterPro" id="IPR018085">
    <property type="entry name" value="Ura-DNA_Glyclase_AS"/>
</dbReference>
<dbReference type="Pfam" id="PF03167">
    <property type="entry name" value="UDG"/>
    <property type="match status" value="1"/>
</dbReference>
<keyword evidence="4" id="KW-0234">DNA repair</keyword>
<dbReference type="HAMAP" id="MF_00148">
    <property type="entry name" value="UDG"/>
    <property type="match status" value="1"/>
</dbReference>
<reference evidence="6" key="1">
    <citation type="submission" date="2020-05" db="EMBL/GenBank/DDBJ databases">
        <authorList>
            <person name="Chiriac C."/>
            <person name="Salcher M."/>
            <person name="Ghai R."/>
            <person name="Kavagutti S V."/>
        </authorList>
    </citation>
    <scope>NUCLEOTIDE SEQUENCE</scope>
</reference>
<evidence type="ECO:0000256" key="4">
    <source>
        <dbReference type="ARBA" id="ARBA00023204"/>
    </source>
</evidence>
<evidence type="ECO:0000256" key="1">
    <source>
        <dbReference type="ARBA" id="ARBA00008184"/>
    </source>
</evidence>
<feature type="domain" description="Uracil-DNA glycosylase-like" evidence="5">
    <location>
        <begin position="60"/>
        <end position="216"/>
    </location>
</feature>
<dbReference type="SMART" id="SM00986">
    <property type="entry name" value="UDG"/>
    <property type="match status" value="1"/>
</dbReference>
<dbReference type="NCBIfam" id="NF003588">
    <property type="entry name" value="PRK05254.1-1"/>
    <property type="match status" value="1"/>
</dbReference>
<sequence length="226" mass="24994">MGLLFLFGQRMVGSSLVPVDLLPYLPKTWQNLLNLELLKSISDKLTSDFIPKKEAVFKCLDINPDEVRVLIIGQDPYPNPDYAMGLAFSVTSNVKTLPASLRNIFIELESDLGIKRVNGDLSDWASQGVMLINRSLTSAPKISDSHSDIGWQNFTEQIIKIAADNGAVGLLWGNEAAKVSKLFSREDQVVSAHPSPLSAYRGFFGSKPFSKVNNRLAQKGLTKIKW</sequence>
<dbReference type="PANTHER" id="PTHR11264">
    <property type="entry name" value="URACIL-DNA GLYCOSYLASE"/>
    <property type="match status" value="1"/>
</dbReference>
<evidence type="ECO:0000313" key="6">
    <source>
        <dbReference type="EMBL" id="CAB4895165.1"/>
    </source>
</evidence>
<accession>A0A6J7FP16</accession>
<evidence type="ECO:0000256" key="3">
    <source>
        <dbReference type="ARBA" id="ARBA00022801"/>
    </source>
</evidence>
<keyword evidence="2" id="KW-0227">DNA damage</keyword>
<gene>
    <name evidence="6" type="ORF">UFOPK3608_00008</name>
</gene>
<dbReference type="NCBIfam" id="NF003592">
    <property type="entry name" value="PRK05254.1-5"/>
    <property type="match status" value="1"/>
</dbReference>
<dbReference type="InterPro" id="IPR036895">
    <property type="entry name" value="Uracil-DNA_glycosylase-like_sf"/>
</dbReference>
<dbReference type="CDD" id="cd10027">
    <property type="entry name" value="UDG-F1-like"/>
    <property type="match status" value="1"/>
</dbReference>
<proteinExistence type="inferred from homology"/>
<evidence type="ECO:0000256" key="2">
    <source>
        <dbReference type="ARBA" id="ARBA00022763"/>
    </source>
</evidence>
<evidence type="ECO:0000259" key="5">
    <source>
        <dbReference type="SMART" id="SM00986"/>
    </source>
</evidence>
<keyword evidence="3" id="KW-0378">Hydrolase</keyword>
<protein>
    <submittedName>
        <fullName evidence="6">Unannotated protein</fullName>
    </submittedName>
</protein>
<dbReference type="GO" id="GO:0004844">
    <property type="term" value="F:uracil DNA N-glycosylase activity"/>
    <property type="evidence" value="ECO:0007669"/>
    <property type="project" value="InterPro"/>
</dbReference>
<dbReference type="PANTHER" id="PTHR11264:SF0">
    <property type="entry name" value="URACIL-DNA GLYCOSYLASE"/>
    <property type="match status" value="1"/>
</dbReference>
<dbReference type="GO" id="GO:0097510">
    <property type="term" value="P:base-excision repair, AP site formation via deaminated base removal"/>
    <property type="evidence" value="ECO:0007669"/>
    <property type="project" value="TreeGrafter"/>
</dbReference>
<organism evidence="6">
    <name type="scientific">freshwater metagenome</name>
    <dbReference type="NCBI Taxonomy" id="449393"/>
    <lineage>
        <taxon>unclassified sequences</taxon>
        <taxon>metagenomes</taxon>
        <taxon>ecological metagenomes</taxon>
    </lineage>
</organism>
<name>A0A6J7FP16_9ZZZZ</name>
<dbReference type="AlphaFoldDB" id="A0A6J7FP16"/>
<dbReference type="PROSITE" id="PS00130">
    <property type="entry name" value="U_DNA_GLYCOSYLASE"/>
    <property type="match status" value="1"/>
</dbReference>